<dbReference type="SUPFAM" id="SSF89392">
    <property type="entry name" value="Prokaryotic lipoproteins and lipoprotein localization factors"/>
    <property type="match status" value="1"/>
</dbReference>
<dbReference type="PROSITE" id="PS51257">
    <property type="entry name" value="PROKAR_LIPOPROTEIN"/>
    <property type="match status" value="1"/>
</dbReference>
<accession>A0A455SSF4</accession>
<proteinExistence type="predicted"/>
<evidence type="ECO:0000313" key="2">
    <source>
        <dbReference type="EMBL" id="BBH89822.1"/>
    </source>
</evidence>
<reference evidence="2" key="1">
    <citation type="submission" date="2018-12" db="EMBL/GenBank/DDBJ databases">
        <title>Novel natural products biosynthetic potential of the class Ktedonobacteria.</title>
        <authorList>
            <person name="Zheng Y."/>
            <person name="Saitou A."/>
            <person name="Wang C.M."/>
            <person name="Toyoda A."/>
            <person name="Minakuchi Y."/>
            <person name="Sekiguchi Y."/>
            <person name="Ueda K."/>
            <person name="Takano H."/>
            <person name="Sakai Y."/>
            <person name="Yokota A."/>
            <person name="Yabe S."/>
        </authorList>
    </citation>
    <scope>NUCLEOTIDE SEQUENCE</scope>
    <source>
        <strain evidence="2">COM3</strain>
    </source>
</reference>
<dbReference type="Gene3D" id="2.50.20.20">
    <property type="match status" value="1"/>
</dbReference>
<dbReference type="InterPro" id="IPR029046">
    <property type="entry name" value="LolA/LolB/LppX"/>
</dbReference>
<feature type="signal peptide" evidence="1">
    <location>
        <begin position="1"/>
        <end position="22"/>
    </location>
</feature>
<organism evidence="2">
    <name type="scientific">Thermosporothrix sp. COM3</name>
    <dbReference type="NCBI Taxonomy" id="2490863"/>
    <lineage>
        <taxon>Bacteria</taxon>
        <taxon>Bacillati</taxon>
        <taxon>Chloroflexota</taxon>
        <taxon>Ktedonobacteria</taxon>
        <taxon>Ktedonobacterales</taxon>
        <taxon>Thermosporotrichaceae</taxon>
        <taxon>Thermosporothrix</taxon>
    </lineage>
</organism>
<keyword evidence="1" id="KW-0732">Signal</keyword>
<protein>
    <recommendedName>
        <fullName evidence="3">LppX_LprAFG lipoprotein</fullName>
    </recommendedName>
</protein>
<dbReference type="InterPro" id="IPR046720">
    <property type="entry name" value="DUF6612"/>
</dbReference>
<feature type="chain" id="PRO_5019832688" description="LppX_LprAFG lipoprotein" evidence="1">
    <location>
        <begin position="23"/>
        <end position="310"/>
    </location>
</feature>
<dbReference type="AlphaFoldDB" id="A0A455SSF4"/>
<dbReference type="Pfam" id="PF20316">
    <property type="entry name" value="DUF6612"/>
    <property type="match status" value="1"/>
</dbReference>
<name>A0A455SSF4_9CHLR</name>
<sequence length="310" mass="34644">MQLWKKRNVSFLLLALMVFLLAACAPQEGNTQTTQTANETPLEAIQKSVEAMKQLKSAHLELQANNQVKNPIQQTPQSTPTTTQTQNITIQIKGNGDVSMPDQAKINYTLSSGKQNAQLVQIMKGNKVYIQNQQGKWYVLDKDVLMQQAGIPGGPYQLDQQSMLGLLQHAKIKDQGIQSLRGENMRHISADLDKEAFKELLRNSPQLKGYFGQQDIETVIDKTKSFNSTVDVWIDQNKHYVRRTEMKVNMALDPSAISNQSTQKGDITSTSDLVIDLSKFDEPVTITPPEQATPTNNLQEVLGIPQEPQQ</sequence>
<evidence type="ECO:0000256" key="1">
    <source>
        <dbReference type="SAM" id="SignalP"/>
    </source>
</evidence>
<gene>
    <name evidence="2" type="ORF">KTC_45730</name>
</gene>
<evidence type="ECO:0008006" key="3">
    <source>
        <dbReference type="Google" id="ProtNLM"/>
    </source>
</evidence>
<dbReference type="EMBL" id="AP019376">
    <property type="protein sequence ID" value="BBH89822.1"/>
    <property type="molecule type" value="Genomic_DNA"/>
</dbReference>